<organism evidence="1 2">
    <name type="scientific">[Clostridium] symbiosum ATCC 14940</name>
    <dbReference type="NCBI Taxonomy" id="411472"/>
    <lineage>
        <taxon>Bacteria</taxon>
        <taxon>Bacillati</taxon>
        <taxon>Bacillota</taxon>
        <taxon>Clostridia</taxon>
        <taxon>Lachnospirales</taxon>
        <taxon>Lachnospiraceae</taxon>
        <taxon>Otoolea</taxon>
    </lineage>
</organism>
<sequence>KNIILFYDKKIELKLLKIINIFVYFSQFLRLLSTSWDQKTEADF</sequence>
<reference evidence="1 2" key="1">
    <citation type="submission" date="2013-07" db="EMBL/GenBank/DDBJ databases">
        <authorList>
            <person name="Weinstock G."/>
            <person name="Sodergren E."/>
            <person name="Wylie T."/>
            <person name="Fulton L."/>
            <person name="Fulton R."/>
            <person name="Fronick C."/>
            <person name="O'Laughlin M."/>
            <person name="Godfrey J."/>
            <person name="Miner T."/>
            <person name="Herter B."/>
            <person name="Appelbaum E."/>
            <person name="Cordes M."/>
            <person name="Lek S."/>
            <person name="Wollam A."/>
            <person name="Pepin K.H."/>
            <person name="Palsikar V.B."/>
            <person name="Mitreva M."/>
            <person name="Wilson R.K."/>
        </authorList>
    </citation>
    <scope>NUCLEOTIDE SEQUENCE [LARGE SCALE GENOMIC DNA]</scope>
    <source>
        <strain evidence="1 2">ATCC 14940</strain>
    </source>
</reference>
<dbReference type="AlphaFoldDB" id="A0ABC9TW98"/>
<dbReference type="Proteomes" id="UP000016491">
    <property type="component" value="Unassembled WGS sequence"/>
</dbReference>
<proteinExistence type="predicted"/>
<accession>A0ABC9TW98</accession>
<evidence type="ECO:0000313" key="1">
    <source>
        <dbReference type="EMBL" id="ERI75940.1"/>
    </source>
</evidence>
<dbReference type="EMBL" id="AWSU01000226">
    <property type="protein sequence ID" value="ERI75940.1"/>
    <property type="molecule type" value="Genomic_DNA"/>
</dbReference>
<feature type="non-terminal residue" evidence="1">
    <location>
        <position position="1"/>
    </location>
</feature>
<evidence type="ECO:0000313" key="2">
    <source>
        <dbReference type="Proteomes" id="UP000016491"/>
    </source>
</evidence>
<name>A0ABC9TW98_CLOSY</name>
<protein>
    <submittedName>
        <fullName evidence="1">Uncharacterized protein</fullName>
    </submittedName>
</protein>
<gene>
    <name evidence="1" type="ORF">CLOSYM_02924</name>
</gene>
<comment type="caution">
    <text evidence="1">The sequence shown here is derived from an EMBL/GenBank/DDBJ whole genome shotgun (WGS) entry which is preliminary data.</text>
</comment>